<dbReference type="OMA" id="ELICEPF"/>
<dbReference type="Pfam" id="PF25624">
    <property type="entry name" value="PH_S11IP_C"/>
    <property type="match status" value="1"/>
</dbReference>
<feature type="region of interest" description="Disordered" evidence="5">
    <location>
        <begin position="539"/>
        <end position="742"/>
    </location>
</feature>
<proteinExistence type="predicted"/>
<dbReference type="InterPro" id="IPR057288">
    <property type="entry name" value="PH_PLEKHM2"/>
</dbReference>
<feature type="compositionally biased region" description="Low complexity" evidence="5">
    <location>
        <begin position="382"/>
        <end position="394"/>
    </location>
</feature>
<keyword evidence="4" id="KW-0677">Repeat</keyword>
<dbReference type="InterPro" id="IPR032675">
    <property type="entry name" value="LRR_dom_sf"/>
</dbReference>
<evidence type="ECO:0000256" key="3">
    <source>
        <dbReference type="ARBA" id="ARBA00022614"/>
    </source>
</evidence>
<evidence type="ECO:0000256" key="1">
    <source>
        <dbReference type="ARBA" id="ARBA00004496"/>
    </source>
</evidence>
<dbReference type="SUPFAM" id="SSF52075">
    <property type="entry name" value="Outer arm dynein light chain 1"/>
    <property type="match status" value="1"/>
</dbReference>
<dbReference type="SMART" id="SM00365">
    <property type="entry name" value="LRR_SD22"/>
    <property type="match status" value="3"/>
</dbReference>
<comment type="subcellular location">
    <subcellularLocation>
        <location evidence="1">Cytoplasm</location>
    </subcellularLocation>
</comment>
<organism evidence="8 9">
    <name type="scientific">Cavenderia fasciculata</name>
    <name type="common">Slime mold</name>
    <name type="synonym">Dictyostelium fasciculatum</name>
    <dbReference type="NCBI Taxonomy" id="261658"/>
    <lineage>
        <taxon>Eukaryota</taxon>
        <taxon>Amoebozoa</taxon>
        <taxon>Evosea</taxon>
        <taxon>Eumycetozoa</taxon>
        <taxon>Dictyostelia</taxon>
        <taxon>Acytosteliales</taxon>
        <taxon>Cavenderiaceae</taxon>
        <taxon>Cavenderia</taxon>
    </lineage>
</organism>
<feature type="compositionally biased region" description="Basic residues" evidence="5">
    <location>
        <begin position="567"/>
        <end position="579"/>
    </location>
</feature>
<sequence>MATTSPSKQQQPQQQQNKSNNNAPLSQFSDNDDFLSSLNTFVKKNEKGLKDGTETLFLNPACLESLSMFISGKRVSFRVSKSDLLDLSYLLSLVVHLKIDSNRPEVLEKYKEMNLAIFKCLRVLELTYVKPALIINLLDISKTLTKIIVHESLYSLDEMVIVEDEEKLPGFAEMSRKNYDLSDATEIQNRRFQEIYQRNGIWSLLKVLDCSFNYIPKIDTSAFSLSNLEKLNLEGNLISKIENLQECISLRMLNLSFNRISTTETIFETLGCVSHLSLNGNLLTTVDGLNKLYGLEYLDVGRNKIQEVEEIFKLRTLPHIKCLIVEGNPLCEIKLYRGLILCSFFEEHVARIETIEFYLDNIDITMADVEFVRKYSGAKHASMSSFGVSSSPSRRSTKIKPMSKDDSSPSLLIAPTARITKQSSDATTPSKTIAGANTSTSNNNVHSVVGSVQIPFQRVVDFQHPDVEAFEDELDNSGFHKKPEDKFVTEKDLKEKIDKLRAEGGNAWLKILNEMQEQQNQKYDKPAVLSTTNEFLVNQSSSSSSNTSPALVTTSPAVGNTTPKKTVIVKKKQIKKIKKSGSGSSTPNSQDGIVSSPAVPSPQQQASPQPHQPPKQSLLSQSPSTNSTTPPINTVTPTSSSPATTPTVSKEEKEELEALSSTSRTTTNSRPKSTMYTNSTVSNHFSSQSSNNTSTTTSAPVGGEDTTPSKFRPKTTHFSNTTVHNSFKQQLSEQKQDTMAPRKGTLKESLSLAAQSNVKLLCEPFFVVKYSSNQDLLLEIKSDVISETHPTTGNSLHSHLITSVVFIRKFTRAPSELVEITFGKEFKDGVPVEFTKEVYIMENLEQADLLLSVLRPLLKEYTMSCMDCTERYTCRQEFEFTQCVKCHSRFLFFVPQSTIVSSTPVEVSTPTIGSLSSTPTFISSDMSRESDDDFNFRMVNDQNLQLYFRMNLLQGGSKETYIYMMQSNYIRYNTQEEERSIYILLTSMRVYLLKRSSTIGSKLSSSLSASSIDPGFTLVESYSIKEIRRVSVGLLYQFFRFELEDVCYVFLKRSHDAVHKFLDLFFEAAKKESIPLEPYFKSMDTLNNINQLLREKKEDFELYIMLHQKVSSKNLPRSLIITKEKIYLCQENFVQYPLLNNYLKTSSPQFTVVKSYKTTDVSSININRSKSLELTIIFDVEGESKQQWQLTTSHVTENRKVVSTIKRLWKKRFHLDLKVIEQ</sequence>
<protein>
    <recommendedName>
        <fullName evidence="10">Leucine-rich repeat-containing protein</fullName>
    </recommendedName>
</protein>
<feature type="compositionally biased region" description="Polar residues" evidence="5">
    <location>
        <begin position="716"/>
        <end position="733"/>
    </location>
</feature>
<dbReference type="Pfam" id="PF13855">
    <property type="entry name" value="LRR_8"/>
    <property type="match status" value="1"/>
</dbReference>
<feature type="compositionally biased region" description="Low complexity" evidence="5">
    <location>
        <begin position="658"/>
        <end position="698"/>
    </location>
</feature>
<dbReference type="GeneID" id="14875123"/>
<evidence type="ECO:0000313" key="8">
    <source>
        <dbReference type="EMBL" id="EGG23465.1"/>
    </source>
</evidence>
<evidence type="ECO:0008006" key="10">
    <source>
        <dbReference type="Google" id="ProtNLM"/>
    </source>
</evidence>
<dbReference type="InterPro" id="IPR001611">
    <property type="entry name" value="Leu-rich_rpt"/>
</dbReference>
<dbReference type="RefSeq" id="XP_004361316.1">
    <property type="nucleotide sequence ID" value="XM_004361259.1"/>
</dbReference>
<evidence type="ECO:0000259" key="7">
    <source>
        <dbReference type="Pfam" id="PF25624"/>
    </source>
</evidence>
<dbReference type="PANTHER" id="PTHR15454">
    <property type="entry name" value="NISCHARIN RELATED"/>
    <property type="match status" value="1"/>
</dbReference>
<evidence type="ECO:0000259" key="6">
    <source>
        <dbReference type="Pfam" id="PF23142"/>
    </source>
</evidence>
<dbReference type="PANTHER" id="PTHR15454:SF68">
    <property type="entry name" value="PH DOMAIN-CONTAINING PROTEIN"/>
    <property type="match status" value="1"/>
</dbReference>
<gene>
    <name evidence="8" type="ORF">DFA_05598</name>
</gene>
<feature type="compositionally biased region" description="Polar residues" evidence="5">
    <location>
        <begin position="546"/>
        <end position="560"/>
    </location>
</feature>
<dbReference type="AlphaFoldDB" id="F4PLP3"/>
<feature type="region of interest" description="Disordered" evidence="5">
    <location>
        <begin position="1"/>
        <end position="26"/>
    </location>
</feature>
<keyword evidence="3" id="KW-0433">Leucine-rich repeat</keyword>
<name>F4PLP3_CACFS</name>
<feature type="compositionally biased region" description="Low complexity" evidence="5">
    <location>
        <begin position="1"/>
        <end position="22"/>
    </location>
</feature>
<dbReference type="GO" id="GO:0005737">
    <property type="term" value="C:cytoplasm"/>
    <property type="evidence" value="ECO:0007669"/>
    <property type="project" value="UniProtKB-SubCell"/>
</dbReference>
<feature type="region of interest" description="Disordered" evidence="5">
    <location>
        <begin position="382"/>
        <end position="408"/>
    </location>
</feature>
<keyword evidence="9" id="KW-1185">Reference proteome</keyword>
<dbReference type="Gene3D" id="3.80.10.10">
    <property type="entry name" value="Ribonuclease Inhibitor"/>
    <property type="match status" value="1"/>
</dbReference>
<reference evidence="9" key="1">
    <citation type="journal article" date="2011" name="Genome Res.">
        <title>Phylogeny-wide analysis of social amoeba genomes highlights ancient origins for complex intercellular communication.</title>
        <authorList>
            <person name="Heidel A.J."/>
            <person name="Lawal H.M."/>
            <person name="Felder M."/>
            <person name="Schilde C."/>
            <person name="Helps N.R."/>
            <person name="Tunggal B."/>
            <person name="Rivero F."/>
            <person name="John U."/>
            <person name="Schleicher M."/>
            <person name="Eichinger L."/>
            <person name="Platzer M."/>
            <person name="Noegel A.A."/>
            <person name="Schaap P."/>
            <person name="Gloeckner G."/>
        </authorList>
    </citation>
    <scope>NUCLEOTIDE SEQUENCE [LARGE SCALE GENOMIC DNA]</scope>
    <source>
        <strain evidence="9">SH3</strain>
    </source>
</reference>
<dbReference type="STRING" id="1054147.F4PLP3"/>
<dbReference type="Pfam" id="PF23142">
    <property type="entry name" value="PH_PLEKHM2"/>
    <property type="match status" value="1"/>
</dbReference>
<dbReference type="KEGG" id="dfa:DFA_05598"/>
<dbReference type="OrthoDB" id="19198at2759"/>
<dbReference type="PROSITE" id="PS51450">
    <property type="entry name" value="LRR"/>
    <property type="match status" value="3"/>
</dbReference>
<evidence type="ECO:0000256" key="5">
    <source>
        <dbReference type="SAM" id="MobiDB-lite"/>
    </source>
</evidence>
<feature type="domain" description="PLEKHM2 PH" evidence="6">
    <location>
        <begin position="940"/>
        <end position="1071"/>
    </location>
</feature>
<accession>F4PLP3</accession>
<evidence type="ECO:0000313" key="9">
    <source>
        <dbReference type="Proteomes" id="UP000007797"/>
    </source>
</evidence>
<keyword evidence="2" id="KW-0963">Cytoplasm</keyword>
<dbReference type="FunFam" id="3.80.10.10:FF:001442">
    <property type="entry name" value="Nischarin"/>
    <property type="match status" value="1"/>
</dbReference>
<dbReference type="InterPro" id="IPR057676">
    <property type="entry name" value="PH_S11IP_C"/>
</dbReference>
<evidence type="ECO:0000256" key="2">
    <source>
        <dbReference type="ARBA" id="ARBA00022490"/>
    </source>
</evidence>
<dbReference type="EMBL" id="GL883008">
    <property type="protein sequence ID" value="EGG23465.1"/>
    <property type="molecule type" value="Genomic_DNA"/>
</dbReference>
<evidence type="ECO:0000256" key="4">
    <source>
        <dbReference type="ARBA" id="ARBA00022737"/>
    </source>
</evidence>
<dbReference type="Proteomes" id="UP000007797">
    <property type="component" value="Unassembled WGS sequence"/>
</dbReference>
<feature type="compositionally biased region" description="Low complexity" evidence="5">
    <location>
        <begin position="594"/>
        <end position="648"/>
    </location>
</feature>
<feature type="domain" description="STK11-interacting protein C-terminal PH" evidence="7">
    <location>
        <begin position="1100"/>
        <end position="1220"/>
    </location>
</feature>